<dbReference type="AlphaFoldDB" id="S7QCG6"/>
<dbReference type="eggNOG" id="KOG4476">
    <property type="taxonomic scope" value="Eukaryota"/>
</dbReference>
<evidence type="ECO:0000313" key="3">
    <source>
        <dbReference type="Proteomes" id="UP000030669"/>
    </source>
</evidence>
<dbReference type="KEGG" id="gtr:GLOTRDRAFT_73605"/>
<dbReference type="HOGENOM" id="CLU_028895_2_2_1"/>
<dbReference type="EMBL" id="KB469299">
    <property type="protein sequence ID" value="EPQ57073.1"/>
    <property type="molecule type" value="Genomic_DNA"/>
</dbReference>
<dbReference type="Pfam" id="PF09729">
    <property type="entry name" value="Gti1_Pac2"/>
    <property type="match status" value="1"/>
</dbReference>
<dbReference type="PANTHER" id="PTHR28027">
    <property type="entry name" value="TRANSCRIPTIONAL REGULATOR MIT1"/>
    <property type="match status" value="1"/>
</dbReference>
<dbReference type="RefSeq" id="XP_007864227.1">
    <property type="nucleotide sequence ID" value="XM_007866036.1"/>
</dbReference>
<dbReference type="GeneID" id="19308362"/>
<feature type="region of interest" description="Disordered" evidence="1">
    <location>
        <begin position="165"/>
        <end position="204"/>
    </location>
</feature>
<dbReference type="Proteomes" id="UP000030669">
    <property type="component" value="Unassembled WGS sequence"/>
</dbReference>
<feature type="compositionally biased region" description="Basic residues" evidence="1">
    <location>
        <begin position="185"/>
        <end position="195"/>
    </location>
</feature>
<evidence type="ECO:0000256" key="1">
    <source>
        <dbReference type="SAM" id="MobiDB-lite"/>
    </source>
</evidence>
<protein>
    <recommendedName>
        <fullName evidence="4">cAMP-independent regulatory protein pac2</fullName>
    </recommendedName>
</protein>
<accession>S7QCG6</accession>
<reference evidence="2 3" key="1">
    <citation type="journal article" date="2012" name="Science">
        <title>The Paleozoic origin of enzymatic lignin decomposition reconstructed from 31 fungal genomes.</title>
        <authorList>
            <person name="Floudas D."/>
            <person name="Binder M."/>
            <person name="Riley R."/>
            <person name="Barry K."/>
            <person name="Blanchette R.A."/>
            <person name="Henrissat B."/>
            <person name="Martinez A.T."/>
            <person name="Otillar R."/>
            <person name="Spatafora J.W."/>
            <person name="Yadav J.S."/>
            <person name="Aerts A."/>
            <person name="Benoit I."/>
            <person name="Boyd A."/>
            <person name="Carlson A."/>
            <person name="Copeland A."/>
            <person name="Coutinho P.M."/>
            <person name="de Vries R.P."/>
            <person name="Ferreira P."/>
            <person name="Findley K."/>
            <person name="Foster B."/>
            <person name="Gaskell J."/>
            <person name="Glotzer D."/>
            <person name="Gorecki P."/>
            <person name="Heitman J."/>
            <person name="Hesse C."/>
            <person name="Hori C."/>
            <person name="Igarashi K."/>
            <person name="Jurgens J.A."/>
            <person name="Kallen N."/>
            <person name="Kersten P."/>
            <person name="Kohler A."/>
            <person name="Kuees U."/>
            <person name="Kumar T.K.A."/>
            <person name="Kuo A."/>
            <person name="LaButti K."/>
            <person name="Larrondo L.F."/>
            <person name="Lindquist E."/>
            <person name="Ling A."/>
            <person name="Lombard V."/>
            <person name="Lucas S."/>
            <person name="Lundell T."/>
            <person name="Martin R."/>
            <person name="McLaughlin D.J."/>
            <person name="Morgenstern I."/>
            <person name="Morin E."/>
            <person name="Murat C."/>
            <person name="Nagy L.G."/>
            <person name="Nolan M."/>
            <person name="Ohm R.A."/>
            <person name="Patyshakuliyeva A."/>
            <person name="Rokas A."/>
            <person name="Ruiz-Duenas F.J."/>
            <person name="Sabat G."/>
            <person name="Salamov A."/>
            <person name="Samejima M."/>
            <person name="Schmutz J."/>
            <person name="Slot J.C."/>
            <person name="St John F."/>
            <person name="Stenlid J."/>
            <person name="Sun H."/>
            <person name="Sun S."/>
            <person name="Syed K."/>
            <person name="Tsang A."/>
            <person name="Wiebenga A."/>
            <person name="Young D."/>
            <person name="Pisabarro A."/>
            <person name="Eastwood D.C."/>
            <person name="Martin F."/>
            <person name="Cullen D."/>
            <person name="Grigoriev I.V."/>
            <person name="Hibbett D.S."/>
        </authorList>
    </citation>
    <scope>NUCLEOTIDE SEQUENCE [LARGE SCALE GENOMIC DNA]</scope>
    <source>
        <strain evidence="2 3">ATCC 11539</strain>
    </source>
</reference>
<dbReference type="GO" id="GO:0003677">
    <property type="term" value="F:DNA binding"/>
    <property type="evidence" value="ECO:0007669"/>
    <property type="project" value="TreeGrafter"/>
</dbReference>
<dbReference type="InterPro" id="IPR018608">
    <property type="entry name" value="Gti1/Pac2"/>
</dbReference>
<dbReference type="OrthoDB" id="5572844at2759"/>
<evidence type="ECO:0008006" key="4">
    <source>
        <dbReference type="Google" id="ProtNLM"/>
    </source>
</evidence>
<feature type="non-terminal residue" evidence="2">
    <location>
        <position position="204"/>
    </location>
</feature>
<keyword evidence="3" id="KW-1185">Reference proteome</keyword>
<name>S7QCG6_GLOTA</name>
<gene>
    <name evidence="2" type="ORF">GLOTRDRAFT_73605</name>
</gene>
<feature type="compositionally biased region" description="Polar residues" evidence="1">
    <location>
        <begin position="165"/>
        <end position="184"/>
    </location>
</feature>
<organism evidence="2 3">
    <name type="scientific">Gloeophyllum trabeum (strain ATCC 11539 / FP-39264 / Madison 617)</name>
    <name type="common">Brown rot fungus</name>
    <dbReference type="NCBI Taxonomy" id="670483"/>
    <lineage>
        <taxon>Eukaryota</taxon>
        <taxon>Fungi</taxon>
        <taxon>Dikarya</taxon>
        <taxon>Basidiomycota</taxon>
        <taxon>Agaricomycotina</taxon>
        <taxon>Agaricomycetes</taxon>
        <taxon>Gloeophyllales</taxon>
        <taxon>Gloeophyllaceae</taxon>
        <taxon>Gloeophyllum</taxon>
    </lineage>
</organism>
<sequence length="204" mass="23773">MQQPTLRDFRLRNVQDALKVFYACHLGILPLITRRLDNEERQALRPGDAYVWEGRNPQTDVSGLGIERWTEGKKWSQSRVREDLLYYYEKFPDGKAPPIRDRLIRQTYSATVNDPISSKPRKLGLSTYYTENSLEHLRTVDEIPQLRNLDVPDGLFARERKTNSKLRQALSTSPDRNSNSSGATRSRRDHIRHTVTRMYAPYPV</sequence>
<dbReference type="PANTHER" id="PTHR28027:SF1">
    <property type="entry name" value="CAMP INDEPENDENT REGULATORY PROTEIN (AFU_ORTHOLOGUE AFUA_3G09640)"/>
    <property type="match status" value="1"/>
</dbReference>
<proteinExistence type="predicted"/>
<evidence type="ECO:0000313" key="2">
    <source>
        <dbReference type="EMBL" id="EPQ57073.1"/>
    </source>
</evidence>
<dbReference type="OMA" id="WEDHAAN"/>